<keyword evidence="3" id="KW-1185">Reference proteome</keyword>
<gene>
    <name evidence="2" type="ORF">RRG08_006978</name>
</gene>
<protein>
    <submittedName>
        <fullName evidence="2">Uncharacterized protein</fullName>
    </submittedName>
</protein>
<evidence type="ECO:0000313" key="3">
    <source>
        <dbReference type="Proteomes" id="UP001283361"/>
    </source>
</evidence>
<dbReference type="Proteomes" id="UP001283361">
    <property type="component" value="Unassembled WGS sequence"/>
</dbReference>
<accession>A0AAE0ZU06</accession>
<sequence>MQPAGAPACRLPKHRAPSLLLRAPLGPPPRTLAPSCRFPPSPPFSQTTFERRAGSQHAPDRSPPPPRDSGTCPPSRWRQRWEQAPPAPPRFPQRRTGGHALVPHPTLLLSPAPATSEFRSAYLYPTSRGFIGGPSPTVPGVIPSENGTLEGSLI</sequence>
<organism evidence="2 3">
    <name type="scientific">Elysia crispata</name>
    <name type="common">lettuce slug</name>
    <dbReference type="NCBI Taxonomy" id="231223"/>
    <lineage>
        <taxon>Eukaryota</taxon>
        <taxon>Metazoa</taxon>
        <taxon>Spiralia</taxon>
        <taxon>Lophotrochozoa</taxon>
        <taxon>Mollusca</taxon>
        <taxon>Gastropoda</taxon>
        <taxon>Heterobranchia</taxon>
        <taxon>Euthyneura</taxon>
        <taxon>Panpulmonata</taxon>
        <taxon>Sacoglossa</taxon>
        <taxon>Placobranchoidea</taxon>
        <taxon>Plakobranchidae</taxon>
        <taxon>Elysia</taxon>
    </lineage>
</organism>
<evidence type="ECO:0000256" key="1">
    <source>
        <dbReference type="SAM" id="MobiDB-lite"/>
    </source>
</evidence>
<comment type="caution">
    <text evidence="2">The sequence shown here is derived from an EMBL/GenBank/DDBJ whole genome shotgun (WGS) entry which is preliminary data.</text>
</comment>
<proteinExistence type="predicted"/>
<reference evidence="2" key="1">
    <citation type="journal article" date="2023" name="G3 (Bethesda)">
        <title>A reference genome for the long-term kleptoplast-retaining sea slug Elysia crispata morphotype clarki.</title>
        <authorList>
            <person name="Eastman K.E."/>
            <person name="Pendleton A.L."/>
            <person name="Shaikh M.A."/>
            <person name="Suttiyut T."/>
            <person name="Ogas R."/>
            <person name="Tomko P."/>
            <person name="Gavelis G."/>
            <person name="Widhalm J.R."/>
            <person name="Wisecaver J.H."/>
        </authorList>
    </citation>
    <scope>NUCLEOTIDE SEQUENCE</scope>
    <source>
        <strain evidence="2">ECLA1</strain>
    </source>
</reference>
<feature type="region of interest" description="Disordered" evidence="1">
    <location>
        <begin position="1"/>
        <end position="111"/>
    </location>
</feature>
<feature type="compositionally biased region" description="Pro residues" evidence="1">
    <location>
        <begin position="25"/>
        <end position="43"/>
    </location>
</feature>
<name>A0AAE0ZU06_9GAST</name>
<dbReference type="EMBL" id="JAWDGP010003302">
    <property type="protein sequence ID" value="KAK3775614.1"/>
    <property type="molecule type" value="Genomic_DNA"/>
</dbReference>
<evidence type="ECO:0000313" key="2">
    <source>
        <dbReference type="EMBL" id="KAK3775614.1"/>
    </source>
</evidence>
<dbReference type="AlphaFoldDB" id="A0AAE0ZU06"/>